<comment type="subcellular location">
    <subcellularLocation>
        <location evidence="1">Membrane</location>
        <topology evidence="1">Multi-pass membrane protein</topology>
    </subcellularLocation>
</comment>
<dbReference type="CDD" id="cd00293">
    <property type="entry name" value="USP-like"/>
    <property type="match status" value="1"/>
</dbReference>
<feature type="transmembrane region" description="Helical" evidence="9">
    <location>
        <begin position="183"/>
        <end position="204"/>
    </location>
</feature>
<dbReference type="GO" id="GO:1902600">
    <property type="term" value="P:proton transmembrane transport"/>
    <property type="evidence" value="ECO:0007669"/>
    <property type="project" value="InterPro"/>
</dbReference>
<evidence type="ECO:0000259" key="10">
    <source>
        <dbReference type="Pfam" id="PF00582"/>
    </source>
</evidence>
<evidence type="ECO:0000313" key="13">
    <source>
        <dbReference type="Proteomes" id="UP000010471"/>
    </source>
</evidence>
<keyword evidence="4" id="KW-0050">Antiport</keyword>
<comment type="similarity">
    <text evidence="2">Belongs to the monovalent cation:proton antiporter 2 (CPA2) transporter (TC 2.A.37) family.</text>
</comment>
<evidence type="ECO:0000256" key="6">
    <source>
        <dbReference type="ARBA" id="ARBA00022989"/>
    </source>
</evidence>
<feature type="transmembrane region" description="Helical" evidence="9">
    <location>
        <begin position="93"/>
        <end position="116"/>
    </location>
</feature>
<feature type="domain" description="UspA" evidence="10">
    <location>
        <begin position="555"/>
        <end position="680"/>
    </location>
</feature>
<evidence type="ECO:0000256" key="9">
    <source>
        <dbReference type="SAM" id="Phobius"/>
    </source>
</evidence>
<dbReference type="InterPro" id="IPR038770">
    <property type="entry name" value="Na+/solute_symporter_sf"/>
</dbReference>
<feature type="domain" description="Cation/H+ exchanger transmembrane" evidence="11">
    <location>
        <begin position="20"/>
        <end position="383"/>
    </location>
</feature>
<dbReference type="Proteomes" id="UP000010471">
    <property type="component" value="Chromosome"/>
</dbReference>
<name>K9W785_9CYAN</name>
<dbReference type="RefSeq" id="WP_015180222.1">
    <property type="nucleotide sequence ID" value="NC_019738.1"/>
</dbReference>
<keyword evidence="13" id="KW-1185">Reference proteome</keyword>
<feature type="transmembrane region" description="Helical" evidence="9">
    <location>
        <begin position="12"/>
        <end position="29"/>
    </location>
</feature>
<dbReference type="GO" id="GO:0015297">
    <property type="term" value="F:antiporter activity"/>
    <property type="evidence" value="ECO:0007669"/>
    <property type="project" value="UniProtKB-KW"/>
</dbReference>
<proteinExistence type="inferred from homology"/>
<feature type="transmembrane region" description="Helical" evidence="9">
    <location>
        <begin position="333"/>
        <end position="355"/>
    </location>
</feature>
<keyword evidence="8 9" id="KW-0472">Membrane</keyword>
<dbReference type="PANTHER" id="PTHR43562:SF4">
    <property type="entry name" value="NA(+)_H(+) ANTIPORTER NHAS5"/>
    <property type="match status" value="1"/>
</dbReference>
<dbReference type="EMBL" id="CP003630">
    <property type="protein sequence ID" value="AFZ16058.1"/>
    <property type="molecule type" value="Genomic_DNA"/>
</dbReference>
<dbReference type="HOGENOM" id="CLU_017738_0_0_3"/>
<evidence type="ECO:0000259" key="11">
    <source>
        <dbReference type="Pfam" id="PF00999"/>
    </source>
</evidence>
<dbReference type="KEGG" id="mic:Mic7113_0120"/>
<keyword evidence="6 9" id="KW-1133">Transmembrane helix</keyword>
<feature type="transmembrane region" description="Helical" evidence="9">
    <location>
        <begin position="122"/>
        <end position="141"/>
    </location>
</feature>
<feature type="transmembrane region" description="Helical" evidence="9">
    <location>
        <begin position="224"/>
        <end position="250"/>
    </location>
</feature>
<dbReference type="PANTHER" id="PTHR43562">
    <property type="entry name" value="NAPA-TYPE SODIUM/HYDROGEN ANTIPORTER"/>
    <property type="match status" value="1"/>
</dbReference>
<dbReference type="Gene3D" id="1.20.1530.20">
    <property type="match status" value="1"/>
</dbReference>
<evidence type="ECO:0000256" key="4">
    <source>
        <dbReference type="ARBA" id="ARBA00022449"/>
    </source>
</evidence>
<keyword evidence="5 9" id="KW-0812">Transmembrane</keyword>
<dbReference type="AlphaFoldDB" id="K9W785"/>
<reference evidence="12 13" key="1">
    <citation type="submission" date="2012-06" db="EMBL/GenBank/DDBJ databases">
        <title>Finished chromosome of genome of Microcoleus sp. PCC 7113.</title>
        <authorList>
            <consortium name="US DOE Joint Genome Institute"/>
            <person name="Gugger M."/>
            <person name="Coursin T."/>
            <person name="Rippka R."/>
            <person name="Tandeau De Marsac N."/>
            <person name="Huntemann M."/>
            <person name="Wei C.-L."/>
            <person name="Han J."/>
            <person name="Detter J.C."/>
            <person name="Han C."/>
            <person name="Tapia R."/>
            <person name="Chen A."/>
            <person name="Kyrpides N."/>
            <person name="Mavromatis K."/>
            <person name="Markowitz V."/>
            <person name="Szeto E."/>
            <person name="Ivanova N."/>
            <person name="Pagani I."/>
            <person name="Pati A."/>
            <person name="Goodwin L."/>
            <person name="Nordberg H.P."/>
            <person name="Cantor M.N."/>
            <person name="Hua S.X."/>
            <person name="Woyke T."/>
            <person name="Kerfeld C.A."/>
        </authorList>
    </citation>
    <scope>NUCLEOTIDE SEQUENCE [LARGE SCALE GENOMIC DNA]</scope>
    <source>
        <strain evidence="12 13">PCC 7113</strain>
    </source>
</reference>
<dbReference type="Pfam" id="PF00582">
    <property type="entry name" value="Usp"/>
    <property type="match status" value="2"/>
</dbReference>
<dbReference type="InterPro" id="IPR006016">
    <property type="entry name" value="UspA"/>
</dbReference>
<dbReference type="eggNOG" id="COG0475">
    <property type="taxonomic scope" value="Bacteria"/>
</dbReference>
<evidence type="ECO:0000256" key="5">
    <source>
        <dbReference type="ARBA" id="ARBA00022692"/>
    </source>
</evidence>
<accession>K9W785</accession>
<feature type="transmembrane region" description="Helical" evidence="9">
    <location>
        <begin position="36"/>
        <end position="55"/>
    </location>
</feature>
<evidence type="ECO:0000256" key="1">
    <source>
        <dbReference type="ARBA" id="ARBA00004141"/>
    </source>
</evidence>
<gene>
    <name evidence="12" type="ORF">Mic7113_0120</name>
</gene>
<dbReference type="Gene3D" id="3.40.50.620">
    <property type="entry name" value="HUPs"/>
    <property type="match status" value="2"/>
</dbReference>
<dbReference type="InterPro" id="IPR014729">
    <property type="entry name" value="Rossmann-like_a/b/a_fold"/>
</dbReference>
<keyword evidence="7" id="KW-0406">Ion transport</keyword>
<evidence type="ECO:0000313" key="12">
    <source>
        <dbReference type="EMBL" id="AFZ16058.1"/>
    </source>
</evidence>
<feature type="transmembrane region" description="Helical" evidence="9">
    <location>
        <begin position="153"/>
        <end position="177"/>
    </location>
</feature>
<dbReference type="OrthoDB" id="9793589at2"/>
<feature type="transmembrane region" description="Helical" evidence="9">
    <location>
        <begin position="270"/>
        <end position="288"/>
    </location>
</feature>
<evidence type="ECO:0000256" key="3">
    <source>
        <dbReference type="ARBA" id="ARBA00022448"/>
    </source>
</evidence>
<dbReference type="SUPFAM" id="SSF52402">
    <property type="entry name" value="Adenine nucleotide alpha hydrolases-like"/>
    <property type="match status" value="2"/>
</dbReference>
<feature type="domain" description="UspA" evidence="10">
    <location>
        <begin position="416"/>
        <end position="547"/>
    </location>
</feature>
<protein>
    <submittedName>
        <fullName evidence="12">Kef-type K+ transport system, membrane component</fullName>
    </submittedName>
</protein>
<dbReference type="eggNOG" id="COG0589">
    <property type="taxonomic scope" value="Bacteria"/>
</dbReference>
<dbReference type="PATRIC" id="fig|1173027.3.peg.129"/>
<evidence type="ECO:0000256" key="2">
    <source>
        <dbReference type="ARBA" id="ARBA00005551"/>
    </source>
</evidence>
<feature type="transmembrane region" description="Helical" evidence="9">
    <location>
        <begin position="300"/>
        <end position="321"/>
    </location>
</feature>
<dbReference type="InterPro" id="IPR006153">
    <property type="entry name" value="Cation/H_exchanger_TM"/>
</dbReference>
<dbReference type="STRING" id="1173027.Mic7113_0120"/>
<keyword evidence="3" id="KW-0813">Transport</keyword>
<feature type="transmembrane region" description="Helical" evidence="9">
    <location>
        <begin position="362"/>
        <end position="381"/>
    </location>
</feature>
<sequence>MESITASLKEPVVSFALLLAVILLVPPIFERLRLPGLVGLLAAGVLLGSSGLNLLNNKSETMTLLSDIGKIYLMFVAGLEIDLAQFRKTRNRSLAFGSTTFLVPLITGTLVGRLVGGFDWNASILIGSLLASHTLLAYPIVQRLGVVNDEAVTVTIGATIFTDIGALLVLAICVGVNKGNFSATSLAVLLISLTIYSLAILFGFDWLGKEFFRRTKGDQGNQFLFVLLAVFLASVGAQLVGVEKIVGAFLAGLAVNDVVGDGPVKEKVEFIGSVLFIPIFFVDMGLLLDLNSFVKTLSSFGLTLAIIGGLIGSKFVAAYIIKLIYNYNQQQLLTMWSLSLPQVAATLAATLVGYQQKILSEAVLNTVILMMLVTSILGPLITARAAAQLTPDATTIADAIDPLDPPVESKKTGDFTVVVPVSNPQTERYLMEMATLLARHESGRIVPLAIAQAHARMDDPEMDKAVRRSQMLLDRAQDLSRELGVEASPQLRIEYDVAPAITHASREQDASMIVLGWGGRLGFRARLFGNVTDSVLWSAHCLVAVARLLDSPLKIRRILVPVENLSTSAIRPVRFAQILAQVNQAQVTLVHVCDPRTPQGKIAWTRSQLSLIVSQLSPDPPPTEVEIIPQDNVTQAILKASQGQDLVVLRSLRRRVGADGLAIGEVTTPLVKQLTCSVVLLGEPHGALSSVLATTRSPSPSSLS</sequence>
<evidence type="ECO:0000256" key="8">
    <source>
        <dbReference type="ARBA" id="ARBA00023136"/>
    </source>
</evidence>
<evidence type="ECO:0000256" key="7">
    <source>
        <dbReference type="ARBA" id="ARBA00023065"/>
    </source>
</evidence>
<dbReference type="GO" id="GO:0016020">
    <property type="term" value="C:membrane"/>
    <property type="evidence" value="ECO:0007669"/>
    <property type="project" value="UniProtKB-SubCell"/>
</dbReference>
<dbReference type="Pfam" id="PF00999">
    <property type="entry name" value="Na_H_Exchanger"/>
    <property type="match status" value="1"/>
</dbReference>
<organism evidence="12 13">
    <name type="scientific">Allocoleopsis franciscana PCC 7113</name>
    <dbReference type="NCBI Taxonomy" id="1173027"/>
    <lineage>
        <taxon>Bacteria</taxon>
        <taxon>Bacillati</taxon>
        <taxon>Cyanobacteriota</taxon>
        <taxon>Cyanophyceae</taxon>
        <taxon>Coleofasciculales</taxon>
        <taxon>Coleofasciculaceae</taxon>
        <taxon>Allocoleopsis</taxon>
        <taxon>Allocoleopsis franciscana</taxon>
    </lineage>
</organism>